<evidence type="ECO:0000313" key="2">
    <source>
        <dbReference type="EMBL" id="TYR75815.1"/>
    </source>
</evidence>
<organism evidence="2 3">
    <name type="scientific">Rossellomorea vietnamensis</name>
    <dbReference type="NCBI Taxonomy" id="218284"/>
    <lineage>
        <taxon>Bacteria</taxon>
        <taxon>Bacillati</taxon>
        <taxon>Bacillota</taxon>
        <taxon>Bacilli</taxon>
        <taxon>Bacillales</taxon>
        <taxon>Bacillaceae</taxon>
        <taxon>Rossellomorea</taxon>
    </lineage>
</organism>
<sequence length="127" mass="14474">MGTKRFFKGLVFGAMAGGFITLLNKETREDVMNSTKKGGEFISRYARDPQLLLESTREVYEKVRETAQQIGEDMEFINSKVEEIKELSPQVKELIEDTKETLHSSSESYKEVFTEDEGHSTNNGVEK</sequence>
<dbReference type="EMBL" id="VTEH01000005">
    <property type="protein sequence ID" value="TYR75815.1"/>
    <property type="molecule type" value="Genomic_DNA"/>
</dbReference>
<dbReference type="RefSeq" id="WP_148946562.1">
    <property type="nucleotide sequence ID" value="NZ_JBNIKK010000001.1"/>
</dbReference>
<comment type="caution">
    <text evidence="2">The sequence shown here is derived from an EMBL/GenBank/DDBJ whole genome shotgun (WGS) entry which is preliminary data.</text>
</comment>
<protein>
    <submittedName>
        <fullName evidence="2">YtxH domain-containing protein</fullName>
    </submittedName>
</protein>
<dbReference type="AlphaFoldDB" id="A0A5D4KGJ2"/>
<name>A0A5D4KGJ2_9BACI</name>
<evidence type="ECO:0000313" key="3">
    <source>
        <dbReference type="Proteomes" id="UP000323317"/>
    </source>
</evidence>
<gene>
    <name evidence="2" type="ORF">FZC79_09365</name>
</gene>
<reference evidence="2 3" key="1">
    <citation type="submission" date="2019-08" db="EMBL/GenBank/DDBJ databases">
        <title>Bacillus genomes from the desert of Cuatro Cienegas, Coahuila.</title>
        <authorList>
            <person name="Olmedo-Alvarez G."/>
        </authorList>
    </citation>
    <scope>NUCLEOTIDE SEQUENCE [LARGE SCALE GENOMIC DNA]</scope>
    <source>
        <strain evidence="2 3">CH40_1T</strain>
    </source>
</reference>
<proteinExistence type="predicted"/>
<accession>A0A5D4KGJ2</accession>
<evidence type="ECO:0000256" key="1">
    <source>
        <dbReference type="SAM" id="MobiDB-lite"/>
    </source>
</evidence>
<feature type="region of interest" description="Disordered" evidence="1">
    <location>
        <begin position="98"/>
        <end position="127"/>
    </location>
</feature>
<dbReference type="Proteomes" id="UP000323317">
    <property type="component" value="Unassembled WGS sequence"/>
</dbReference>